<dbReference type="EC" id="2.1.1.77" evidence="7"/>
<dbReference type="Gene3D" id="3.40.50.150">
    <property type="entry name" value="Vaccinia Virus protein VP39"/>
    <property type="match status" value="1"/>
</dbReference>
<comment type="function">
    <text evidence="7">Catalyzes the methyl esterification of L-isoaspartyl residues in peptides and proteins that result from spontaneous decomposition of normal L-aspartyl and L-asparaginyl residues. It plays a role in the repair and/or degradation of damaged proteins.</text>
</comment>
<dbReference type="FunFam" id="3.40.50.150:FF:000010">
    <property type="entry name" value="Protein-L-isoaspartate O-methyltransferase"/>
    <property type="match status" value="1"/>
</dbReference>
<gene>
    <name evidence="7" type="primary">pcm</name>
    <name evidence="8" type="ORF">SAMN05421721_102207</name>
</gene>
<dbReference type="GO" id="GO:0030091">
    <property type="term" value="P:protein repair"/>
    <property type="evidence" value="ECO:0007669"/>
    <property type="project" value="UniProtKB-UniRule"/>
</dbReference>
<keyword evidence="4 7" id="KW-0489">Methyltransferase</keyword>
<dbReference type="InterPro" id="IPR029063">
    <property type="entry name" value="SAM-dependent_MTases_sf"/>
</dbReference>
<dbReference type="GO" id="GO:0032259">
    <property type="term" value="P:methylation"/>
    <property type="evidence" value="ECO:0007669"/>
    <property type="project" value="UniProtKB-KW"/>
</dbReference>
<comment type="similarity">
    <text evidence="2 7">Belongs to the methyltransferase superfamily. L-isoaspartyl/D-aspartyl protein methyltransferase family.</text>
</comment>
<evidence type="ECO:0000256" key="2">
    <source>
        <dbReference type="ARBA" id="ARBA00005369"/>
    </source>
</evidence>
<dbReference type="OrthoDB" id="9810066at2"/>
<evidence type="ECO:0000256" key="4">
    <source>
        <dbReference type="ARBA" id="ARBA00022603"/>
    </source>
</evidence>
<evidence type="ECO:0000256" key="6">
    <source>
        <dbReference type="ARBA" id="ARBA00022691"/>
    </source>
</evidence>
<dbReference type="InterPro" id="IPR000682">
    <property type="entry name" value="PCMT"/>
</dbReference>
<dbReference type="HAMAP" id="MF_00090">
    <property type="entry name" value="PIMT"/>
    <property type="match status" value="1"/>
</dbReference>
<dbReference type="PANTHER" id="PTHR11579:SF0">
    <property type="entry name" value="PROTEIN-L-ISOASPARTATE(D-ASPARTATE) O-METHYLTRANSFERASE"/>
    <property type="match status" value="1"/>
</dbReference>
<protein>
    <recommendedName>
        <fullName evidence="7">Protein-L-isoaspartate O-methyltransferase</fullName>
        <ecNumber evidence="7">2.1.1.77</ecNumber>
    </recommendedName>
    <alternativeName>
        <fullName evidence="7">L-isoaspartyl protein carboxyl methyltransferase</fullName>
    </alternativeName>
    <alternativeName>
        <fullName evidence="7">Protein L-isoaspartyl methyltransferase</fullName>
    </alternativeName>
    <alternativeName>
        <fullName evidence="7">Protein-beta-aspartate methyltransferase</fullName>
        <shortName evidence="7">PIMT</shortName>
    </alternativeName>
</protein>
<dbReference type="AlphaFoldDB" id="A0A1I4PTY7"/>
<dbReference type="GO" id="GO:0004719">
    <property type="term" value="F:protein-L-isoaspartate (D-aspartate) O-methyltransferase activity"/>
    <property type="evidence" value="ECO:0007669"/>
    <property type="project" value="UniProtKB-UniRule"/>
</dbReference>
<accession>A0A1I4PTY7</accession>
<dbReference type="EMBL" id="FOUO01000002">
    <property type="protein sequence ID" value="SFM30835.1"/>
    <property type="molecule type" value="Genomic_DNA"/>
</dbReference>
<evidence type="ECO:0000256" key="1">
    <source>
        <dbReference type="ARBA" id="ARBA00004496"/>
    </source>
</evidence>
<dbReference type="STRING" id="195064.SAMN05421721_102207"/>
<organism evidence="8 9">
    <name type="scientific">Ectothiorhodospira mobilis</name>
    <dbReference type="NCBI Taxonomy" id="195064"/>
    <lineage>
        <taxon>Bacteria</taxon>
        <taxon>Pseudomonadati</taxon>
        <taxon>Pseudomonadota</taxon>
        <taxon>Gammaproteobacteria</taxon>
        <taxon>Chromatiales</taxon>
        <taxon>Ectothiorhodospiraceae</taxon>
        <taxon>Ectothiorhodospira</taxon>
    </lineage>
</organism>
<evidence type="ECO:0000256" key="3">
    <source>
        <dbReference type="ARBA" id="ARBA00022490"/>
    </source>
</evidence>
<comment type="subcellular location">
    <subcellularLocation>
        <location evidence="1 7">Cytoplasm</location>
    </subcellularLocation>
</comment>
<evidence type="ECO:0000313" key="9">
    <source>
        <dbReference type="Proteomes" id="UP000199556"/>
    </source>
</evidence>
<dbReference type="NCBIfam" id="NF001453">
    <property type="entry name" value="PRK00312.1"/>
    <property type="match status" value="1"/>
</dbReference>
<dbReference type="PANTHER" id="PTHR11579">
    <property type="entry name" value="PROTEIN-L-ISOASPARTATE O-METHYLTRANSFERASE"/>
    <property type="match status" value="1"/>
</dbReference>
<reference evidence="8 9" key="1">
    <citation type="submission" date="2016-10" db="EMBL/GenBank/DDBJ databases">
        <authorList>
            <person name="de Groot N.N."/>
        </authorList>
    </citation>
    <scope>NUCLEOTIDE SEQUENCE [LARGE SCALE GENOMIC DNA]</scope>
    <source>
        <strain evidence="8 9">DSM 4180</strain>
    </source>
</reference>
<feature type="active site" evidence="7">
    <location>
        <position position="69"/>
    </location>
</feature>
<name>A0A1I4PTY7_ECTMO</name>
<comment type="catalytic activity">
    <reaction evidence="7">
        <text>[protein]-L-isoaspartate + S-adenosyl-L-methionine = [protein]-L-isoaspartate alpha-methyl ester + S-adenosyl-L-homocysteine</text>
        <dbReference type="Rhea" id="RHEA:12705"/>
        <dbReference type="Rhea" id="RHEA-COMP:12143"/>
        <dbReference type="Rhea" id="RHEA-COMP:12144"/>
        <dbReference type="ChEBI" id="CHEBI:57856"/>
        <dbReference type="ChEBI" id="CHEBI:59789"/>
        <dbReference type="ChEBI" id="CHEBI:90596"/>
        <dbReference type="ChEBI" id="CHEBI:90598"/>
        <dbReference type="EC" id="2.1.1.77"/>
    </reaction>
</comment>
<dbReference type="CDD" id="cd02440">
    <property type="entry name" value="AdoMet_MTases"/>
    <property type="match status" value="1"/>
</dbReference>
<keyword evidence="5 7" id="KW-0808">Transferase</keyword>
<evidence type="ECO:0000313" key="8">
    <source>
        <dbReference type="EMBL" id="SFM30835.1"/>
    </source>
</evidence>
<keyword evidence="3 7" id="KW-0963">Cytoplasm</keyword>
<evidence type="ECO:0000256" key="5">
    <source>
        <dbReference type="ARBA" id="ARBA00022679"/>
    </source>
</evidence>
<dbReference type="NCBIfam" id="TIGR00080">
    <property type="entry name" value="pimt"/>
    <property type="match status" value="1"/>
</dbReference>
<dbReference type="Pfam" id="PF01135">
    <property type="entry name" value="PCMT"/>
    <property type="match status" value="1"/>
</dbReference>
<dbReference type="GO" id="GO:0005737">
    <property type="term" value="C:cytoplasm"/>
    <property type="evidence" value="ECO:0007669"/>
    <property type="project" value="UniProtKB-SubCell"/>
</dbReference>
<keyword evidence="6 7" id="KW-0949">S-adenosyl-L-methionine</keyword>
<evidence type="ECO:0000256" key="7">
    <source>
        <dbReference type="HAMAP-Rule" id="MF_00090"/>
    </source>
</evidence>
<dbReference type="SUPFAM" id="SSF53335">
    <property type="entry name" value="S-adenosyl-L-methionine-dependent methyltransferases"/>
    <property type="match status" value="1"/>
</dbReference>
<proteinExistence type="inferred from homology"/>
<dbReference type="Proteomes" id="UP000199556">
    <property type="component" value="Unassembled WGS sequence"/>
</dbReference>
<keyword evidence="9" id="KW-1185">Reference proteome</keyword>
<sequence>MNHEVAGIGMTSQRARDRLARRLESLGIRDMRVLEVMRTTPRHLFVDEALAHQAYENTALPIGFGQTISQPWIVARMTEALLAHDPAPGTVLEVGTGSGYQAAVLARLAGRVVSLERIRALQRRAREVLSSLGLHNISLRHTDGSQGWAENAPYDAILLTAAPRQVPESLLQQLSPGGQLLAPVGEEGGSQCLVRIIRTASGWTRDDLGPVSFVPLLPGEVQ</sequence>